<keyword evidence="1" id="KW-1133">Transmembrane helix</keyword>
<keyword evidence="1" id="KW-0472">Membrane</keyword>
<accession>A0A1G2E2Q0</accession>
<dbReference type="EMBL" id="MHLZ01000011">
    <property type="protein sequence ID" value="OGZ20126.1"/>
    <property type="molecule type" value="Genomic_DNA"/>
</dbReference>
<dbReference type="Proteomes" id="UP000177360">
    <property type="component" value="Unassembled WGS sequence"/>
</dbReference>
<feature type="transmembrane region" description="Helical" evidence="1">
    <location>
        <begin position="24"/>
        <end position="46"/>
    </location>
</feature>
<dbReference type="AlphaFoldDB" id="A0A1G2E2Q0"/>
<gene>
    <name evidence="2" type="ORF">A2626_02150</name>
</gene>
<dbReference type="CDD" id="cd22784">
    <property type="entry name" value="DPBB_MltA_YuiC-like"/>
    <property type="match status" value="1"/>
</dbReference>
<reference evidence="2 3" key="1">
    <citation type="journal article" date="2016" name="Nat. Commun.">
        <title>Thousands of microbial genomes shed light on interconnected biogeochemical processes in an aquifer system.</title>
        <authorList>
            <person name="Anantharaman K."/>
            <person name="Brown C.T."/>
            <person name="Hug L.A."/>
            <person name="Sharon I."/>
            <person name="Castelle C.J."/>
            <person name="Probst A.J."/>
            <person name="Thomas B.C."/>
            <person name="Singh A."/>
            <person name="Wilkins M.J."/>
            <person name="Karaoz U."/>
            <person name="Brodie E.L."/>
            <person name="Williams K.H."/>
            <person name="Hubbard S.S."/>
            <person name="Banfield J.F."/>
        </authorList>
    </citation>
    <scope>NUCLEOTIDE SEQUENCE [LARGE SCALE GENOMIC DNA]</scope>
</reference>
<protein>
    <recommendedName>
        <fullName evidence="4">3D domain-containing protein</fullName>
    </recommendedName>
</protein>
<keyword evidence="1" id="KW-0812">Transmembrane</keyword>
<comment type="caution">
    <text evidence="2">The sequence shown here is derived from an EMBL/GenBank/DDBJ whole genome shotgun (WGS) entry which is preliminary data.</text>
</comment>
<organism evidence="2 3">
    <name type="scientific">Candidatus Nealsonbacteria bacterium RIFCSPHIGHO2_01_FULL_38_55</name>
    <dbReference type="NCBI Taxonomy" id="1801664"/>
    <lineage>
        <taxon>Bacteria</taxon>
        <taxon>Candidatus Nealsoniibacteriota</taxon>
    </lineage>
</organism>
<sequence length="185" mass="20537">MFLEDIKKYMNNILKPAKIIKNNALITSLISAPLIWAFIAFFWLGIKIAEADSFPVAISVNLAGKAMAITQENSLLAVSAPFMNPKSTSTMKVIITAYSSTAEQTDDSPFITASGKTVEDGIVANNLLPFGSKIKIPKVFGDKIFTVEDRMNKRKGYYHVDIWFPAYELAKEFGAKISYIEILEN</sequence>
<proteinExistence type="predicted"/>
<name>A0A1G2E2Q0_9BACT</name>
<evidence type="ECO:0000313" key="2">
    <source>
        <dbReference type="EMBL" id="OGZ20126.1"/>
    </source>
</evidence>
<evidence type="ECO:0008006" key="4">
    <source>
        <dbReference type="Google" id="ProtNLM"/>
    </source>
</evidence>
<evidence type="ECO:0000313" key="3">
    <source>
        <dbReference type="Proteomes" id="UP000177360"/>
    </source>
</evidence>
<evidence type="ECO:0000256" key="1">
    <source>
        <dbReference type="SAM" id="Phobius"/>
    </source>
</evidence>